<proteinExistence type="predicted"/>
<dbReference type="Proteomes" id="UP001501083">
    <property type="component" value="Unassembled WGS sequence"/>
</dbReference>
<dbReference type="EMBL" id="BAABKY010000002">
    <property type="protein sequence ID" value="GAA5077152.1"/>
    <property type="molecule type" value="Genomic_DNA"/>
</dbReference>
<keyword evidence="2" id="KW-1185">Reference proteome</keyword>
<comment type="caution">
    <text evidence="1">The sequence shown here is derived from an EMBL/GenBank/DDBJ whole genome shotgun (WGS) entry which is preliminary data.</text>
</comment>
<gene>
    <name evidence="1" type="ORF">GCM10025759_22780</name>
</gene>
<sequence length="420" mass="45153">MAAPEPALPSRRRRIALVALLVTLALFALALHWVSRPSRVAGLVLAQVGNALGLEITASGASEYRLRGIPMLSIRDVVARQPGATTPVLRAERIRLELPWSTLRARGADLTVRRIELDAPEVDLAALQRWQATRPPSEPPRIPTLTDGLRIVRGRVIGDGWNVEAIDVDLPSLAPQRAAHATLRGRIVSGTVRVPFDVVAAVTKPAADAGLGVRGNVTVQSDSWSLPMTATLSGRLHNGDDGLGLDRLRIGANATYRSGDTTLPFTWGLAGRLRVHDGELRLAPLGAVVWGGGPVPSLESSGALVFGDALRLDLRGALLAWPRAWPELPAPLSQSTSPLPFALAYRGRANLSDPIALELRRDATRFDGRLRIDDMLAWIDDFDRGTPLPPLQGRLSSPMIEIAGARLEGVEVEFSEDALP</sequence>
<name>A0ABP9LIY9_9GAMM</name>
<reference evidence="2" key="1">
    <citation type="journal article" date="2019" name="Int. J. Syst. Evol. Microbiol.">
        <title>The Global Catalogue of Microorganisms (GCM) 10K type strain sequencing project: providing services to taxonomists for standard genome sequencing and annotation.</title>
        <authorList>
            <consortium name="The Broad Institute Genomics Platform"/>
            <consortium name="The Broad Institute Genome Sequencing Center for Infectious Disease"/>
            <person name="Wu L."/>
            <person name="Ma J."/>
        </authorList>
    </citation>
    <scope>NUCLEOTIDE SEQUENCE [LARGE SCALE GENOMIC DNA]</scope>
    <source>
        <strain evidence="2">JCM 19212</strain>
    </source>
</reference>
<evidence type="ECO:0008006" key="3">
    <source>
        <dbReference type="Google" id="ProtNLM"/>
    </source>
</evidence>
<accession>A0ABP9LIY9</accession>
<evidence type="ECO:0000313" key="1">
    <source>
        <dbReference type="EMBL" id="GAA5077152.1"/>
    </source>
</evidence>
<protein>
    <recommendedName>
        <fullName evidence="3">AsmA family protein</fullName>
    </recommendedName>
</protein>
<evidence type="ECO:0000313" key="2">
    <source>
        <dbReference type="Proteomes" id="UP001501083"/>
    </source>
</evidence>
<dbReference type="RefSeq" id="WP_158985096.1">
    <property type="nucleotide sequence ID" value="NZ_BAABKY010000002.1"/>
</dbReference>
<organism evidence="1 2">
    <name type="scientific">Lysobacter panacisoli</name>
    <dbReference type="NCBI Taxonomy" id="1255263"/>
    <lineage>
        <taxon>Bacteria</taxon>
        <taxon>Pseudomonadati</taxon>
        <taxon>Pseudomonadota</taxon>
        <taxon>Gammaproteobacteria</taxon>
        <taxon>Lysobacterales</taxon>
        <taxon>Lysobacteraceae</taxon>
        <taxon>Lysobacter</taxon>
    </lineage>
</organism>